<evidence type="ECO:0000313" key="3">
    <source>
        <dbReference type="Proteomes" id="UP000758652"/>
    </source>
</evidence>
<dbReference type="RefSeq" id="WP_226394105.1">
    <property type="nucleotide sequence ID" value="NZ_JADCKL010000001.1"/>
</dbReference>
<feature type="transmembrane region" description="Helical" evidence="1">
    <location>
        <begin position="95"/>
        <end position="119"/>
    </location>
</feature>
<keyword evidence="1" id="KW-0812">Transmembrane</keyword>
<comment type="caution">
    <text evidence="2">The sequence shown here is derived from an EMBL/GenBank/DDBJ whole genome shotgun (WGS) entry which is preliminary data.</text>
</comment>
<accession>A0ABR9RH18</accession>
<evidence type="ECO:0008006" key="4">
    <source>
        <dbReference type="Google" id="ProtNLM"/>
    </source>
</evidence>
<protein>
    <recommendedName>
        <fullName evidence="4">DUF3592 domain-containing protein</fullName>
    </recommendedName>
</protein>
<evidence type="ECO:0000313" key="2">
    <source>
        <dbReference type="EMBL" id="MBE5062105.1"/>
    </source>
</evidence>
<dbReference type="EMBL" id="JADCKL010000001">
    <property type="protein sequence ID" value="MBE5062105.1"/>
    <property type="molecule type" value="Genomic_DNA"/>
</dbReference>
<keyword evidence="3" id="KW-1185">Reference proteome</keyword>
<sequence>MIAFLSLVINAPFSKRAEKANTPDGATGYVMARADYDGNFYWTHDSKKYEYALEDYGLSPENYEFGDEVKVYVNDAQDIIKVTEEEDSNIRNIEVGVGGIGAILVPVLLILCVYMPIAYHTFGKPWIKFYREFKNR</sequence>
<keyword evidence="1" id="KW-1133">Transmembrane helix</keyword>
<evidence type="ECO:0000256" key="1">
    <source>
        <dbReference type="SAM" id="Phobius"/>
    </source>
</evidence>
<name>A0ABR9RH18_9FIRM</name>
<dbReference type="Proteomes" id="UP000758652">
    <property type="component" value="Unassembled WGS sequence"/>
</dbReference>
<organism evidence="2 3">
    <name type="scientific">Claveliimonas monacensis</name>
    <dbReference type="NCBI Taxonomy" id="2779351"/>
    <lineage>
        <taxon>Bacteria</taxon>
        <taxon>Bacillati</taxon>
        <taxon>Bacillota</taxon>
        <taxon>Clostridia</taxon>
        <taxon>Lachnospirales</taxon>
        <taxon>Lachnospiraceae</taxon>
        <taxon>Claveliimonas</taxon>
    </lineage>
</organism>
<gene>
    <name evidence="2" type="ORF">INF30_02300</name>
</gene>
<reference evidence="2 3" key="1">
    <citation type="submission" date="2020-10" db="EMBL/GenBank/DDBJ databases">
        <title>ChiBAC.</title>
        <authorList>
            <person name="Zenner C."/>
            <person name="Hitch T.C.A."/>
            <person name="Clavel T."/>
        </authorList>
    </citation>
    <scope>NUCLEOTIDE SEQUENCE [LARGE SCALE GENOMIC DNA]</scope>
    <source>
        <strain evidence="2 3">DSM 108991</strain>
    </source>
</reference>
<proteinExistence type="predicted"/>
<keyword evidence="1" id="KW-0472">Membrane</keyword>